<feature type="transmembrane region" description="Helical" evidence="1">
    <location>
        <begin position="79"/>
        <end position="104"/>
    </location>
</feature>
<dbReference type="Proteomes" id="UP000248188">
    <property type="component" value="Unassembled WGS sequence"/>
</dbReference>
<sequence>MDTSTLQVRNASRPAPVIFGVAYCLLLTLKIAYWLVNEGWDLARTGDIALIMLLPPVLTCLLLATGGLLFWVRSAKSSWCLMGALLLGLTLIPLMLPEIFVVPASMYAQVAWHVLPSTLQAILLIAVWVYSLRLRRTGYFK</sequence>
<evidence type="ECO:0000313" key="2">
    <source>
        <dbReference type="EMBL" id="PYC33826.1"/>
    </source>
</evidence>
<name>A0A9Q6IFS5_9PSED</name>
<dbReference type="AlphaFoldDB" id="A0A9Q6IFS5"/>
<evidence type="ECO:0000256" key="1">
    <source>
        <dbReference type="SAM" id="Phobius"/>
    </source>
</evidence>
<protein>
    <recommendedName>
        <fullName evidence="4">Transmembrane protein</fullName>
    </recommendedName>
</protein>
<accession>A0A9Q6IFS5</accession>
<keyword evidence="1" id="KW-1133">Transmembrane helix</keyword>
<organism evidence="2 3">
    <name type="scientific">Pseudomonas protegens</name>
    <dbReference type="NCBI Taxonomy" id="380021"/>
    <lineage>
        <taxon>Bacteria</taxon>
        <taxon>Pseudomonadati</taxon>
        <taxon>Pseudomonadota</taxon>
        <taxon>Gammaproteobacteria</taxon>
        <taxon>Pseudomonadales</taxon>
        <taxon>Pseudomonadaceae</taxon>
        <taxon>Pseudomonas</taxon>
    </lineage>
</organism>
<keyword evidence="1" id="KW-0472">Membrane</keyword>
<gene>
    <name evidence="2" type="ORF">DMX08_19125</name>
</gene>
<feature type="transmembrane region" description="Helical" evidence="1">
    <location>
        <begin position="17"/>
        <end position="36"/>
    </location>
</feature>
<reference evidence="2 3" key="1">
    <citation type="submission" date="2018-06" db="EMBL/GenBank/DDBJ databases">
        <title>Pseudomonas diversity within urban Lake Michigan freshwaters.</title>
        <authorList>
            <person name="Batrich M."/>
            <person name="Hatzopoulos T."/>
            <person name="Putonti C."/>
        </authorList>
    </citation>
    <scope>NUCLEOTIDE SEQUENCE [LARGE SCALE GENOMIC DNA]</scope>
    <source>
        <strain evidence="2 3">MB-090624</strain>
    </source>
</reference>
<dbReference type="EMBL" id="QJRN01000012">
    <property type="protein sequence ID" value="PYC33826.1"/>
    <property type="molecule type" value="Genomic_DNA"/>
</dbReference>
<keyword evidence="1" id="KW-0812">Transmembrane</keyword>
<evidence type="ECO:0000313" key="3">
    <source>
        <dbReference type="Proteomes" id="UP000248188"/>
    </source>
</evidence>
<comment type="caution">
    <text evidence="2">The sequence shown here is derived from an EMBL/GenBank/DDBJ whole genome shotgun (WGS) entry which is preliminary data.</text>
</comment>
<proteinExistence type="predicted"/>
<evidence type="ECO:0008006" key="4">
    <source>
        <dbReference type="Google" id="ProtNLM"/>
    </source>
</evidence>
<dbReference type="RefSeq" id="WP_110652662.1">
    <property type="nucleotide sequence ID" value="NZ_JAUTCJ010000011.1"/>
</dbReference>
<feature type="transmembrane region" description="Helical" evidence="1">
    <location>
        <begin position="48"/>
        <end position="72"/>
    </location>
</feature>
<feature type="transmembrane region" description="Helical" evidence="1">
    <location>
        <begin position="110"/>
        <end position="132"/>
    </location>
</feature>